<dbReference type="PANTHER" id="PTHR43569">
    <property type="entry name" value="AMIDOHYDROLASE"/>
    <property type="match status" value="1"/>
</dbReference>
<keyword evidence="3" id="KW-1185">Reference proteome</keyword>
<dbReference type="GeneID" id="106815156"/>
<reference evidence="4" key="1">
    <citation type="submission" date="2025-08" db="UniProtKB">
        <authorList>
            <consortium name="RefSeq"/>
        </authorList>
    </citation>
    <scope>IDENTIFICATION</scope>
</reference>
<dbReference type="InterPro" id="IPR032466">
    <property type="entry name" value="Metal_Hydrolase"/>
</dbReference>
<dbReference type="Gene3D" id="3.20.20.140">
    <property type="entry name" value="Metal-dependent hydrolases"/>
    <property type="match status" value="1"/>
</dbReference>
<evidence type="ECO:0000313" key="3">
    <source>
        <dbReference type="Proteomes" id="UP000695022"/>
    </source>
</evidence>
<dbReference type="PANTHER" id="PTHR43569:SF2">
    <property type="entry name" value="AMIDOHYDROLASE-RELATED DOMAIN-CONTAINING PROTEIN"/>
    <property type="match status" value="1"/>
</dbReference>
<dbReference type="RefSeq" id="XP_014675074.1">
    <property type="nucleotide sequence ID" value="XM_014819588.1"/>
</dbReference>
<dbReference type="InterPro" id="IPR052350">
    <property type="entry name" value="Metallo-dep_Lactonases"/>
</dbReference>
<dbReference type="Proteomes" id="UP000695022">
    <property type="component" value="Unplaced"/>
</dbReference>
<evidence type="ECO:0000313" key="4">
    <source>
        <dbReference type="RefSeq" id="XP_014675074.1"/>
    </source>
</evidence>
<proteinExistence type="inferred from homology"/>
<dbReference type="SUPFAM" id="SSF51556">
    <property type="entry name" value="Metallo-dependent hydrolases"/>
    <property type="match status" value="1"/>
</dbReference>
<dbReference type="Pfam" id="PF04909">
    <property type="entry name" value="Amidohydro_2"/>
    <property type="match status" value="1"/>
</dbReference>
<name>A0ABM1ESA3_PRICU</name>
<evidence type="ECO:0000259" key="2">
    <source>
        <dbReference type="Pfam" id="PF04909"/>
    </source>
</evidence>
<feature type="domain" description="Amidohydrolase-related" evidence="2">
    <location>
        <begin position="19"/>
        <end position="272"/>
    </location>
</feature>
<protein>
    <submittedName>
        <fullName evidence="4">Uncharacterized protein y4mH-like</fullName>
    </submittedName>
</protein>
<gene>
    <name evidence="4" type="primary">LOC106815156</name>
</gene>
<sequence>MYVILDLWELDRFNYKWPSPDLNLIYRNFYPTDLEKAMSPTPVRSVIAVQVLNDSEIETWHNLQLAKKHPFIKAVVGWVDLTNPNVEQNLVTLAENPLFVGVRDILDEHEDNWMLSGDVQRALHVLDKLQLTFDLLVRPRHLKYALQLVENFPGLKIVVDHIAKPLIKERVFKGWEEDMAELAKHSNVFCKLSGFVNEADPTNWKSEDFKPYINHIVSCFGPHRCMFGSDWPVCMQSNASYADVYNTLKDCLKHLTEENQRRIFGQNAAEFYSVKTLLKNC</sequence>
<organism evidence="3 4">
    <name type="scientific">Priapulus caudatus</name>
    <name type="common">Priapulid worm</name>
    <dbReference type="NCBI Taxonomy" id="37621"/>
    <lineage>
        <taxon>Eukaryota</taxon>
        <taxon>Metazoa</taxon>
        <taxon>Ecdysozoa</taxon>
        <taxon>Scalidophora</taxon>
        <taxon>Priapulida</taxon>
        <taxon>Priapulimorpha</taxon>
        <taxon>Priapulimorphida</taxon>
        <taxon>Priapulidae</taxon>
        <taxon>Priapulus</taxon>
    </lineage>
</organism>
<comment type="similarity">
    <text evidence="1">Belongs to the metallo-dependent hydrolases superfamily.</text>
</comment>
<evidence type="ECO:0000256" key="1">
    <source>
        <dbReference type="ARBA" id="ARBA00038310"/>
    </source>
</evidence>
<accession>A0ABM1ESA3</accession>
<dbReference type="InterPro" id="IPR006680">
    <property type="entry name" value="Amidohydro-rel"/>
</dbReference>